<dbReference type="EC" id="1.8.1.14" evidence="12"/>
<evidence type="ECO:0000259" key="8">
    <source>
        <dbReference type="Pfam" id="PF02852"/>
    </source>
</evidence>
<dbReference type="KEGG" id="ssoa:SULA_0096"/>
<protein>
    <submittedName>
        <fullName evidence="12 21">CoA-disulfide reductase</fullName>
        <ecNumber evidence="12">1.8.1.14</ecNumber>
    </submittedName>
</protein>
<dbReference type="GO" id="GO:0050661">
    <property type="term" value="F:NADP binding"/>
    <property type="evidence" value="ECO:0007669"/>
    <property type="project" value="InterPro"/>
</dbReference>
<keyword evidence="7" id="KW-0676">Redox-active center</keyword>
<accession>A0A0E3GVU7</accession>
<dbReference type="OrthoDB" id="27922at2157"/>
<evidence type="ECO:0000256" key="4">
    <source>
        <dbReference type="ARBA" id="ARBA00022827"/>
    </source>
</evidence>
<dbReference type="OMA" id="CPGPIMQ"/>
<evidence type="ECO:0000313" key="27">
    <source>
        <dbReference type="Proteomes" id="UP000269431"/>
    </source>
</evidence>
<evidence type="ECO:0000313" key="16">
    <source>
        <dbReference type="EMBL" id="AZF74918.1"/>
    </source>
</evidence>
<dbReference type="GO" id="GO:0050451">
    <property type="term" value="F:CoA-disulfide reductase (NADPH) activity"/>
    <property type="evidence" value="ECO:0007669"/>
    <property type="project" value="UniProtKB-EC"/>
</dbReference>
<dbReference type="Proteomes" id="UP000033085">
    <property type="component" value="Chromosome"/>
</dbReference>
<dbReference type="PANTHER" id="PTHR43429:SF1">
    <property type="entry name" value="NAD(P)H SULFUR OXIDOREDUCTASE (COA-DEPENDENT)"/>
    <property type="match status" value="1"/>
</dbReference>
<reference evidence="25" key="3">
    <citation type="submission" date="2016-04" db="EMBL/GenBank/DDBJ databases">
        <authorList>
            <person name="Shah S.A."/>
            <person name="Garrett R.A."/>
        </authorList>
    </citation>
    <scope>NUCLEOTIDE SEQUENCE [LARGE SCALE GENOMIC DNA]</scope>
    <source>
        <strain evidence="25">ATCC 35091 / DSM 1616 / JCM 8930 / NBRC 15331 / P1</strain>
    </source>
</reference>
<keyword evidence="6 12" id="KW-0560">Oxidoreductase</keyword>
<feature type="domain" description="FAD/NAD(P)-binding" evidence="9">
    <location>
        <begin position="3"/>
        <end position="285"/>
    </location>
</feature>
<evidence type="ECO:0000313" key="22">
    <source>
        <dbReference type="Proteomes" id="UP000033057"/>
    </source>
</evidence>
<evidence type="ECO:0000313" key="12">
    <source>
        <dbReference type="EMBL" id="AKA77941.1"/>
    </source>
</evidence>
<keyword evidence="5" id="KW-0521">NADP</keyword>
<dbReference type="Proteomes" id="UP000033106">
    <property type="component" value="Chromosome"/>
</dbReference>
<dbReference type="InterPro" id="IPR023753">
    <property type="entry name" value="FAD/NAD-binding_dom"/>
</dbReference>
<evidence type="ECO:0000313" key="24">
    <source>
        <dbReference type="Proteomes" id="UP000033106"/>
    </source>
</evidence>
<dbReference type="GeneID" id="44128015"/>
<dbReference type="SUPFAM" id="SSF55424">
    <property type="entry name" value="FAD/NAD-linked reductases, dimerisation (C-terminal) domain"/>
    <property type="match status" value="1"/>
</dbReference>
<feature type="domain" description="Pyridine nucleotide-disulphide oxidoreductase dimerisation" evidence="8">
    <location>
        <begin position="321"/>
        <end position="421"/>
    </location>
</feature>
<evidence type="ECO:0000256" key="5">
    <source>
        <dbReference type="ARBA" id="ARBA00022857"/>
    </source>
</evidence>
<evidence type="ECO:0000313" key="23">
    <source>
        <dbReference type="Proteomes" id="UP000033085"/>
    </source>
</evidence>
<sequence>MERLIIIGGGAAGMTAASWVRRLKPNMHVTVFESTKMVSHAPCGIPYFTEGLFDDENLFMTYTPEYFIEKRKINVKTNSKVEEVDLRSRIVVVRENQEKRKYEFDYLLFSTGARPKKINAEGDRIFYVHHPAEASYIRQKLWSFNRIAIIGGGILGIEMAEALRARGKKIVLIHRGRYLLNKMLDEDMGKIVTDKVESEIELKLNESLVSVIEEGRVVITDKGKYDVDATVVAIGVEPNIDLVKDQLKIGQTGAIWADNHMRTSVENVYAAGDSTESINIITKKPDWVPFAPVANKMGFVAGNNIGGKDVTFPGVVGTMITKFEEFIIGKTGVTENEAKRYNIKTVSAIVHHKTRARYYPGSKDIIVKLIAEADTMRIIGAQIVGEEEVLGRLNMMAAVIQKGFTAEDLFFVETGYVPPVNRVWDVVTLAARKLFSGISGE</sequence>
<reference evidence="26 27" key="4">
    <citation type="journal article" date="2018" name="Proc. Natl. Acad. Sci. U.S.A.">
        <title>Nonmutational mechanism of inheritance in the Archaeon Sulfolobus solfataricus.</title>
        <authorList>
            <person name="Payne S."/>
            <person name="McCarthy S."/>
            <person name="Johnson T."/>
            <person name="North E."/>
            <person name="Blum P."/>
        </authorList>
    </citation>
    <scope>NUCLEOTIDE SEQUENCE [LARGE SCALE GENOMIC DNA]</scope>
    <source>
        <strain evidence="14 26">SARC-H</strain>
        <strain evidence="15 30">SARC-I</strain>
        <strain evidence="17 31">SARC-N</strain>
        <strain evidence="18 32">SARC-O</strain>
        <strain evidence="19 27">SUL120</strain>
        <strain evidence="13 28">SULG</strain>
        <strain evidence="16 29">SULM</strain>
    </source>
</reference>
<dbReference type="GO" id="GO:0003756">
    <property type="term" value="F:protein disulfide isomerase activity"/>
    <property type="evidence" value="ECO:0007669"/>
    <property type="project" value="InterPro"/>
</dbReference>
<evidence type="ECO:0000313" key="21">
    <source>
        <dbReference type="EMBL" id="SAI85976.1"/>
    </source>
</evidence>
<dbReference type="SUPFAM" id="SSF51905">
    <property type="entry name" value="FAD/NAD(P)-binding domain"/>
    <property type="match status" value="1"/>
</dbReference>
<evidence type="ECO:0000313" key="30">
    <source>
        <dbReference type="Proteomes" id="UP000275843"/>
    </source>
</evidence>
<dbReference type="EMBL" id="CP033240">
    <property type="protein sequence ID" value="AZF80132.1"/>
    <property type="molecule type" value="Genomic_DNA"/>
</dbReference>
<evidence type="ECO:0000256" key="1">
    <source>
        <dbReference type="ARBA" id="ARBA00001974"/>
    </source>
</evidence>
<evidence type="ECO:0000313" key="18">
    <source>
        <dbReference type="EMBL" id="AZF80132.1"/>
    </source>
</evidence>
<reference evidence="12" key="5">
    <citation type="submission" date="2018-10" db="EMBL/GenBank/DDBJ databases">
        <authorList>
            <person name="McCarthy S."/>
            <person name="Gradnigo J."/>
            <person name="Johnson T."/>
            <person name="Payne S."/>
            <person name="Lipzen A."/>
            <person name="Schackwitz W."/>
            <person name="Martin J."/>
            <person name="Moriyama E."/>
            <person name="Blum P."/>
        </authorList>
    </citation>
    <scope>NUCLEOTIDE SEQUENCE</scope>
    <source>
        <strain evidence="10">SARC-B</strain>
        <strain evidence="11">SARC-C</strain>
        <strain evidence="12">SULA</strain>
    </source>
</reference>
<dbReference type="InterPro" id="IPR036188">
    <property type="entry name" value="FAD/NAD-bd_sf"/>
</dbReference>
<dbReference type="Pfam" id="PF07992">
    <property type="entry name" value="Pyr_redox_2"/>
    <property type="match status" value="1"/>
</dbReference>
<evidence type="ECO:0000313" key="11">
    <source>
        <dbReference type="EMBL" id="AKA75248.1"/>
    </source>
</evidence>
<dbReference type="InterPro" id="IPR004099">
    <property type="entry name" value="Pyr_nucl-diS_OxRdtase_dimer"/>
</dbReference>
<evidence type="ECO:0000313" key="29">
    <source>
        <dbReference type="Proteomes" id="UP000273443"/>
    </source>
</evidence>
<name>A0A0E3GVU7_SACSO</name>
<evidence type="ECO:0000259" key="9">
    <source>
        <dbReference type="Pfam" id="PF07992"/>
    </source>
</evidence>
<dbReference type="EMBL" id="CP033235">
    <property type="protein sequence ID" value="AZF67058.1"/>
    <property type="molecule type" value="Genomic_DNA"/>
</dbReference>
<dbReference type="EMBL" id="CP033238">
    <property type="protein sequence ID" value="AZF74918.1"/>
    <property type="molecule type" value="Genomic_DNA"/>
</dbReference>
<dbReference type="GO" id="GO:0050660">
    <property type="term" value="F:flavin adenine dinucleotide binding"/>
    <property type="evidence" value="ECO:0007669"/>
    <property type="project" value="InterPro"/>
</dbReference>
<evidence type="ECO:0000313" key="31">
    <source>
        <dbReference type="Proteomes" id="UP000278715"/>
    </source>
</evidence>
<dbReference type="RefSeq" id="WP_009991832.1">
    <property type="nucleotide sequence ID" value="NZ_CP011055.2"/>
</dbReference>
<evidence type="ECO:0000313" key="17">
    <source>
        <dbReference type="EMBL" id="AZF77525.1"/>
    </source>
</evidence>
<dbReference type="GeneID" id="1453772"/>
<evidence type="ECO:0000313" key="28">
    <source>
        <dbReference type="Proteomes" id="UP000273194"/>
    </source>
</evidence>
<dbReference type="Gene3D" id="3.50.50.60">
    <property type="entry name" value="FAD/NAD(P)-binding domain"/>
    <property type="match status" value="2"/>
</dbReference>
<dbReference type="AlphaFoldDB" id="A0A0E3GVU7"/>
<dbReference type="InterPro" id="IPR050260">
    <property type="entry name" value="FAD-bd_OxRdtase"/>
</dbReference>
<dbReference type="EMBL" id="CP050869">
    <property type="protein sequence ID" value="QPG49564.1"/>
    <property type="molecule type" value="Genomic_DNA"/>
</dbReference>
<evidence type="ECO:0000256" key="7">
    <source>
        <dbReference type="ARBA" id="ARBA00023284"/>
    </source>
</evidence>
<evidence type="ECO:0000313" key="20">
    <source>
        <dbReference type="EMBL" id="QPG49564.1"/>
    </source>
</evidence>
<evidence type="ECO:0000313" key="10">
    <source>
        <dbReference type="EMBL" id="AKA72549.1"/>
    </source>
</evidence>
<dbReference type="EMBL" id="CP011057">
    <property type="protein sequence ID" value="AKA77941.1"/>
    <property type="molecule type" value="Genomic_DNA"/>
</dbReference>
<reference evidence="21" key="2">
    <citation type="submission" date="2016-04" db="EMBL/GenBank/DDBJ databases">
        <authorList>
            <person name="Evans L.H."/>
            <person name="Alamgir A."/>
            <person name="Owens N."/>
            <person name="Weber N.D."/>
            <person name="Virtaneva K."/>
            <person name="Barbian K."/>
            <person name="Babar A."/>
            <person name="Rosenke K."/>
        </authorList>
    </citation>
    <scope>NUCLEOTIDE SEQUENCE</scope>
    <source>
        <strain evidence="21">P1</strain>
    </source>
</reference>
<comment type="cofactor">
    <cofactor evidence="1">
        <name>FAD</name>
        <dbReference type="ChEBI" id="CHEBI:57692"/>
    </cofactor>
</comment>
<evidence type="ECO:0000256" key="2">
    <source>
        <dbReference type="ARBA" id="ARBA00009130"/>
    </source>
</evidence>
<evidence type="ECO:0000256" key="6">
    <source>
        <dbReference type="ARBA" id="ARBA00023002"/>
    </source>
</evidence>
<keyword evidence="4" id="KW-0274">FAD</keyword>
<evidence type="ECO:0000313" key="26">
    <source>
        <dbReference type="Proteomes" id="UP000267993"/>
    </source>
</evidence>
<dbReference type="Proteomes" id="UP000273194">
    <property type="component" value="Chromosome"/>
</dbReference>
<dbReference type="KEGG" id="ssof:SULC_0096"/>
<evidence type="ECO:0000313" key="25">
    <source>
        <dbReference type="Proteomes" id="UP000076770"/>
    </source>
</evidence>
<proteinExistence type="inferred from homology"/>
<reference evidence="22 23" key="1">
    <citation type="journal article" date="2015" name="Genome Announc.">
        <title>Complete Genome Sequence of Sulfolobus solfataricus Strain 98/2 and Evolved Derivatives.</title>
        <authorList>
            <person name="McCarthy S."/>
            <person name="Gradnigo J."/>
            <person name="Johnson T."/>
            <person name="Payne S."/>
            <person name="Lipzen A."/>
            <person name="Martin J."/>
            <person name="Schackwitz W."/>
            <person name="Moriyama E."/>
            <person name="Blum P."/>
        </authorList>
    </citation>
    <scope>NUCLEOTIDE SEQUENCE [LARGE SCALE GENOMIC DNA]</scope>
    <source>
        <strain evidence="22">98/2 SULC</strain>
        <strain evidence="10">SARC-B</strain>
        <strain evidence="11">SARC-C</strain>
        <strain evidence="12 24">SULA</strain>
        <strain evidence="23">SULB</strain>
    </source>
</reference>
<dbReference type="Pfam" id="PF02852">
    <property type="entry name" value="Pyr_redox_dim"/>
    <property type="match status" value="1"/>
</dbReference>
<evidence type="ECO:0000313" key="33">
    <source>
        <dbReference type="Proteomes" id="UP000594632"/>
    </source>
</evidence>
<dbReference type="Proteomes" id="UP000267993">
    <property type="component" value="Chromosome"/>
</dbReference>
<evidence type="ECO:0000313" key="13">
    <source>
        <dbReference type="EMBL" id="AZF67058.1"/>
    </source>
</evidence>
<dbReference type="KEGG" id="ssol:SULB_0097"/>
<evidence type="ECO:0000313" key="15">
    <source>
        <dbReference type="EMBL" id="AZF72298.1"/>
    </source>
</evidence>
<evidence type="ECO:0000313" key="32">
    <source>
        <dbReference type="Proteomes" id="UP000282269"/>
    </source>
</evidence>
<dbReference type="PRINTS" id="PR00368">
    <property type="entry name" value="FADPNR"/>
</dbReference>
<dbReference type="NCBIfam" id="TIGR03385">
    <property type="entry name" value="CoA_CoA_reduc"/>
    <property type="match status" value="1"/>
</dbReference>
<reference evidence="20 33" key="6">
    <citation type="journal article" date="2020" name="Nat. Commun.">
        <title>The structures of two archaeal type IV pili illuminate evolutionary relationships.</title>
        <authorList>
            <person name="Wang F."/>
            <person name="Baquero D.P."/>
            <person name="Su Z."/>
            <person name="Beltran L.C."/>
            <person name="Prangishvili D."/>
            <person name="Krupovic M."/>
            <person name="Egelman E.H."/>
        </authorList>
    </citation>
    <scope>NUCLEOTIDE SEQUENCE [LARGE SCALE GENOMIC DNA]</scope>
    <source>
        <strain evidence="20 33">POZ149</strain>
    </source>
</reference>
<evidence type="ECO:0000256" key="3">
    <source>
        <dbReference type="ARBA" id="ARBA00022630"/>
    </source>
</evidence>
<dbReference type="PRINTS" id="PR00411">
    <property type="entry name" value="PNDRDTASEI"/>
</dbReference>
<dbReference type="EMBL" id="CP033236">
    <property type="protein sequence ID" value="AZF69678.1"/>
    <property type="molecule type" value="Genomic_DNA"/>
</dbReference>
<dbReference type="InterPro" id="IPR016156">
    <property type="entry name" value="FAD/NAD-linked_Rdtase_dimer_sf"/>
</dbReference>
<dbReference type="Proteomes" id="UP000278715">
    <property type="component" value="Chromosome"/>
</dbReference>
<dbReference type="EMBL" id="LT549890">
    <property type="protein sequence ID" value="SAI85976.1"/>
    <property type="molecule type" value="Genomic_DNA"/>
</dbReference>
<dbReference type="EMBL" id="CP011056">
    <property type="protein sequence ID" value="AKA75248.1"/>
    <property type="molecule type" value="Genomic_DNA"/>
</dbReference>
<gene>
    <name evidence="12" type="primary">cdr</name>
    <name evidence="20" type="ORF">HFC64_06810</name>
    <name evidence="21" type="ORF">SSOP1_2422</name>
    <name evidence="12" type="ORF">SULA_0096</name>
    <name evidence="10" type="ORF">SULB_0097</name>
    <name evidence="11" type="ORF">SULC_0096</name>
    <name evidence="13" type="ORF">SULG_00485</name>
    <name evidence="14" type="ORF">SULH_00485</name>
    <name evidence="15" type="ORF">SULI_00485</name>
    <name evidence="16" type="ORF">SULM_00485</name>
    <name evidence="17" type="ORF">SULN_00485</name>
    <name evidence="18" type="ORF">SULO_00485</name>
    <name evidence="19" type="ORF">SULZ_00485</name>
</gene>
<dbReference type="EMBL" id="CP011055">
    <property type="protein sequence ID" value="AKA72549.1"/>
    <property type="molecule type" value="Genomic_DNA"/>
</dbReference>
<comment type="similarity">
    <text evidence="2">Belongs to the class-III pyridine nucleotide-disulfide oxidoreductase family.</text>
</comment>
<keyword evidence="3" id="KW-0285">Flavoprotein</keyword>
<dbReference type="Proteomes" id="UP000269431">
    <property type="component" value="Chromosome"/>
</dbReference>
<dbReference type="Proteomes" id="UP000275843">
    <property type="component" value="Chromosome"/>
</dbReference>
<dbReference type="InterPro" id="IPR017758">
    <property type="entry name" value="CoA_disulphide_reductase"/>
</dbReference>
<dbReference type="Proteomes" id="UP000076770">
    <property type="component" value="Chromosome i"/>
</dbReference>
<dbReference type="Proteomes" id="UP000594632">
    <property type="component" value="Chromosome"/>
</dbReference>
<dbReference type="EMBL" id="CP033241">
    <property type="protein sequence ID" value="AZF82739.1"/>
    <property type="molecule type" value="Genomic_DNA"/>
</dbReference>
<dbReference type="Proteomes" id="UP000273443">
    <property type="component" value="Chromosome"/>
</dbReference>
<dbReference type="PATRIC" id="fig|2287.6.peg.99"/>
<dbReference type="Proteomes" id="UP000282269">
    <property type="component" value="Chromosome"/>
</dbReference>
<dbReference type="PANTHER" id="PTHR43429">
    <property type="entry name" value="PYRIDINE NUCLEOTIDE-DISULFIDE OXIDOREDUCTASE DOMAIN-CONTAINING"/>
    <property type="match status" value="1"/>
</dbReference>
<dbReference type="Proteomes" id="UP000033057">
    <property type="component" value="Chromosome"/>
</dbReference>
<dbReference type="EMBL" id="CP033237">
    <property type="protein sequence ID" value="AZF72298.1"/>
    <property type="molecule type" value="Genomic_DNA"/>
</dbReference>
<evidence type="ECO:0000313" key="14">
    <source>
        <dbReference type="EMBL" id="AZF69678.1"/>
    </source>
</evidence>
<organism evidence="12 24">
    <name type="scientific">Saccharolobus solfataricus</name>
    <name type="common">Sulfolobus solfataricus</name>
    <dbReference type="NCBI Taxonomy" id="2287"/>
    <lineage>
        <taxon>Archaea</taxon>
        <taxon>Thermoproteota</taxon>
        <taxon>Thermoprotei</taxon>
        <taxon>Sulfolobales</taxon>
        <taxon>Sulfolobaceae</taxon>
        <taxon>Saccharolobus</taxon>
    </lineage>
</organism>
<dbReference type="EMBL" id="CP033239">
    <property type="protein sequence ID" value="AZF77525.1"/>
    <property type="molecule type" value="Genomic_DNA"/>
</dbReference>
<evidence type="ECO:0000313" key="19">
    <source>
        <dbReference type="EMBL" id="AZF82739.1"/>
    </source>
</evidence>